<evidence type="ECO:0008006" key="5">
    <source>
        <dbReference type="Google" id="ProtNLM"/>
    </source>
</evidence>
<evidence type="ECO:0000256" key="2">
    <source>
        <dbReference type="SAM" id="SignalP"/>
    </source>
</evidence>
<dbReference type="RefSeq" id="WP_143950407.1">
    <property type="nucleotide sequence ID" value="NZ_BAABMB010000003.1"/>
</dbReference>
<feature type="signal peptide" evidence="2">
    <location>
        <begin position="1"/>
        <end position="27"/>
    </location>
</feature>
<protein>
    <recommendedName>
        <fullName evidence="5">Proteophosphoglycan ppg4</fullName>
    </recommendedName>
</protein>
<feature type="compositionally biased region" description="Polar residues" evidence="1">
    <location>
        <begin position="29"/>
        <end position="77"/>
    </location>
</feature>
<accession>A0A556AC89</accession>
<comment type="caution">
    <text evidence="3">The sequence shown here is derived from an EMBL/GenBank/DDBJ whole genome shotgun (WGS) entry which is preliminary data.</text>
</comment>
<sequence>MQVRSMKSAMQAALGAVALAAAFGVSAQTVESSRSNPSTVSPPLQPLPNSDASPTPGQTNQGTAPMGNNTGNANTDPAMQPGTPVPGAAAPAPATPGTAGTESGSTDVTPTEPGAASDNTTRSN</sequence>
<evidence type="ECO:0000256" key="1">
    <source>
        <dbReference type="SAM" id="MobiDB-lite"/>
    </source>
</evidence>
<feature type="chain" id="PRO_5022166756" description="Proteophosphoglycan ppg4" evidence="2">
    <location>
        <begin position="28"/>
        <end position="124"/>
    </location>
</feature>
<evidence type="ECO:0000313" key="3">
    <source>
        <dbReference type="EMBL" id="TSH90490.1"/>
    </source>
</evidence>
<evidence type="ECO:0000313" key="4">
    <source>
        <dbReference type="Proteomes" id="UP000318405"/>
    </source>
</evidence>
<organism evidence="3 4">
    <name type="scientific">Verticiella sediminum</name>
    <dbReference type="NCBI Taxonomy" id="1247510"/>
    <lineage>
        <taxon>Bacteria</taxon>
        <taxon>Pseudomonadati</taxon>
        <taxon>Pseudomonadota</taxon>
        <taxon>Betaproteobacteria</taxon>
        <taxon>Burkholderiales</taxon>
        <taxon>Alcaligenaceae</taxon>
        <taxon>Verticiella</taxon>
    </lineage>
</organism>
<name>A0A556AC89_9BURK</name>
<feature type="compositionally biased region" description="Low complexity" evidence="1">
    <location>
        <begin position="81"/>
        <end position="101"/>
    </location>
</feature>
<dbReference type="Proteomes" id="UP000318405">
    <property type="component" value="Unassembled WGS sequence"/>
</dbReference>
<gene>
    <name evidence="3" type="ORF">FOZ76_22020</name>
</gene>
<reference evidence="3 4" key="1">
    <citation type="submission" date="2019-07" db="EMBL/GenBank/DDBJ databases">
        <title>Qingshengfaniella alkalisoli gen. nov., sp. nov., isolated from saline soil.</title>
        <authorList>
            <person name="Xu L."/>
            <person name="Huang X.-X."/>
            <person name="Sun J.-Q."/>
        </authorList>
    </citation>
    <scope>NUCLEOTIDE SEQUENCE [LARGE SCALE GENOMIC DNA]</scope>
    <source>
        <strain evidence="3 4">DSM 27279</strain>
    </source>
</reference>
<dbReference type="EMBL" id="VLTJ01000039">
    <property type="protein sequence ID" value="TSH90490.1"/>
    <property type="molecule type" value="Genomic_DNA"/>
</dbReference>
<feature type="region of interest" description="Disordered" evidence="1">
    <location>
        <begin position="27"/>
        <end position="124"/>
    </location>
</feature>
<proteinExistence type="predicted"/>
<dbReference type="AlphaFoldDB" id="A0A556AC89"/>
<keyword evidence="4" id="KW-1185">Reference proteome</keyword>
<keyword evidence="2" id="KW-0732">Signal</keyword>